<dbReference type="Proteomes" id="UP000215914">
    <property type="component" value="Chromosome 10"/>
</dbReference>
<feature type="transmembrane region" description="Helical" evidence="7">
    <location>
        <begin position="71"/>
        <end position="91"/>
    </location>
</feature>
<reference evidence="8 10" key="1">
    <citation type="journal article" date="2017" name="Nature">
        <title>The sunflower genome provides insights into oil metabolism, flowering and Asterid evolution.</title>
        <authorList>
            <person name="Badouin H."/>
            <person name="Gouzy J."/>
            <person name="Grassa C.J."/>
            <person name="Murat F."/>
            <person name="Staton S.E."/>
            <person name="Cottret L."/>
            <person name="Lelandais-Briere C."/>
            <person name="Owens G.L."/>
            <person name="Carrere S."/>
            <person name="Mayjonade B."/>
            <person name="Legrand L."/>
            <person name="Gill N."/>
            <person name="Kane N.C."/>
            <person name="Bowers J.E."/>
            <person name="Hubner S."/>
            <person name="Bellec A."/>
            <person name="Berard A."/>
            <person name="Berges H."/>
            <person name="Blanchet N."/>
            <person name="Boniface M.C."/>
            <person name="Brunel D."/>
            <person name="Catrice O."/>
            <person name="Chaidir N."/>
            <person name="Claudel C."/>
            <person name="Donnadieu C."/>
            <person name="Faraut T."/>
            <person name="Fievet G."/>
            <person name="Helmstetter N."/>
            <person name="King M."/>
            <person name="Knapp S.J."/>
            <person name="Lai Z."/>
            <person name="Le Paslier M.C."/>
            <person name="Lippi Y."/>
            <person name="Lorenzon L."/>
            <person name="Mandel J.R."/>
            <person name="Marage G."/>
            <person name="Marchand G."/>
            <person name="Marquand E."/>
            <person name="Bret-Mestries E."/>
            <person name="Morien E."/>
            <person name="Nambeesan S."/>
            <person name="Nguyen T."/>
            <person name="Pegot-Espagnet P."/>
            <person name="Pouilly N."/>
            <person name="Raftis F."/>
            <person name="Sallet E."/>
            <person name="Schiex T."/>
            <person name="Thomas J."/>
            <person name="Vandecasteele C."/>
            <person name="Vares D."/>
            <person name="Vear F."/>
            <person name="Vautrin S."/>
            <person name="Crespi M."/>
            <person name="Mangin B."/>
            <person name="Burke J.M."/>
            <person name="Salse J."/>
            <person name="Munos S."/>
            <person name="Vincourt P."/>
            <person name="Rieseberg L.H."/>
            <person name="Langlade N.B."/>
        </authorList>
    </citation>
    <scope>NUCLEOTIDE SEQUENCE [LARGE SCALE GENOMIC DNA]</scope>
    <source>
        <strain evidence="10">cv. SF193</strain>
        <tissue evidence="8">Leaves</tissue>
    </source>
</reference>
<evidence type="ECO:0000256" key="5">
    <source>
        <dbReference type="ARBA" id="ARBA00023136"/>
    </source>
</evidence>
<evidence type="ECO:0000256" key="4">
    <source>
        <dbReference type="ARBA" id="ARBA00022989"/>
    </source>
</evidence>
<keyword evidence="3 7" id="KW-0812">Transmembrane</keyword>
<organism evidence="9 10">
    <name type="scientific">Helianthus annuus</name>
    <name type="common">Common sunflower</name>
    <dbReference type="NCBI Taxonomy" id="4232"/>
    <lineage>
        <taxon>Eukaryota</taxon>
        <taxon>Viridiplantae</taxon>
        <taxon>Streptophyta</taxon>
        <taxon>Embryophyta</taxon>
        <taxon>Tracheophyta</taxon>
        <taxon>Spermatophyta</taxon>
        <taxon>Magnoliopsida</taxon>
        <taxon>eudicotyledons</taxon>
        <taxon>Gunneridae</taxon>
        <taxon>Pentapetalae</taxon>
        <taxon>asterids</taxon>
        <taxon>campanulids</taxon>
        <taxon>Asterales</taxon>
        <taxon>Asteraceae</taxon>
        <taxon>Asteroideae</taxon>
        <taxon>Heliantheae alliance</taxon>
        <taxon>Heliantheae</taxon>
        <taxon>Helianthus</taxon>
    </lineage>
</organism>
<comment type="similarity">
    <text evidence="2">Belongs to the major facilitator superfamily. Proton-dependent oligopeptide transporter (POT/PTR) (TC 2.A.17) family.</text>
</comment>
<accession>A0A251THE8</accession>
<dbReference type="GO" id="GO:0016020">
    <property type="term" value="C:membrane"/>
    <property type="evidence" value="ECO:0007669"/>
    <property type="project" value="UniProtKB-SubCell"/>
</dbReference>
<evidence type="ECO:0000313" key="9">
    <source>
        <dbReference type="EMBL" id="OTG09996.1"/>
    </source>
</evidence>
<comment type="similarity">
    <text evidence="6">Belongs to the major facilitator superfamily. Phosphate:H(+) symporter (TC 2.A.1.9) family.</text>
</comment>
<reference evidence="8" key="3">
    <citation type="submission" date="2020-06" db="EMBL/GenBank/DDBJ databases">
        <title>Helianthus annuus Genome sequencing and assembly Release 2.</title>
        <authorList>
            <person name="Gouzy J."/>
            <person name="Langlade N."/>
            <person name="Munos S."/>
        </authorList>
    </citation>
    <scope>NUCLEOTIDE SEQUENCE</scope>
    <source>
        <tissue evidence="8">Leaves</tissue>
    </source>
</reference>
<dbReference type="SUPFAM" id="SSF103473">
    <property type="entry name" value="MFS general substrate transporter"/>
    <property type="match status" value="1"/>
</dbReference>
<dbReference type="InterPro" id="IPR000109">
    <property type="entry name" value="POT_fam"/>
</dbReference>
<keyword evidence="4 7" id="KW-1133">Transmembrane helix</keyword>
<evidence type="ECO:0000256" key="3">
    <source>
        <dbReference type="ARBA" id="ARBA00022692"/>
    </source>
</evidence>
<evidence type="ECO:0000313" key="10">
    <source>
        <dbReference type="Proteomes" id="UP000215914"/>
    </source>
</evidence>
<evidence type="ECO:0000256" key="7">
    <source>
        <dbReference type="SAM" id="Phobius"/>
    </source>
</evidence>
<name>A0A251THE8_HELAN</name>
<evidence type="ECO:0000256" key="6">
    <source>
        <dbReference type="ARBA" id="ARBA00044504"/>
    </source>
</evidence>
<dbReference type="InterPro" id="IPR036259">
    <property type="entry name" value="MFS_trans_sf"/>
</dbReference>
<dbReference type="Pfam" id="PF00854">
    <property type="entry name" value="PTR2"/>
    <property type="match status" value="1"/>
</dbReference>
<keyword evidence="5 7" id="KW-0472">Membrane</keyword>
<dbReference type="Gene3D" id="1.20.1250.20">
    <property type="entry name" value="MFS general substrate transporter like domains"/>
    <property type="match status" value="1"/>
</dbReference>
<evidence type="ECO:0000256" key="1">
    <source>
        <dbReference type="ARBA" id="ARBA00004141"/>
    </source>
</evidence>
<evidence type="ECO:0000313" key="8">
    <source>
        <dbReference type="EMBL" id="KAF5785074.1"/>
    </source>
</evidence>
<gene>
    <name evidence="9" type="ORF">HannXRQ_Chr10g0282671</name>
    <name evidence="8" type="ORF">HanXRQr2_Chr10g0424301</name>
</gene>
<dbReference type="PANTHER" id="PTHR11654">
    <property type="entry name" value="OLIGOPEPTIDE TRANSPORTER-RELATED"/>
    <property type="match status" value="1"/>
</dbReference>
<keyword evidence="10" id="KW-1185">Reference proteome</keyword>
<proteinExistence type="inferred from homology"/>
<feature type="transmembrane region" description="Helical" evidence="7">
    <location>
        <begin position="25"/>
        <end position="42"/>
    </location>
</feature>
<evidence type="ECO:0000256" key="2">
    <source>
        <dbReference type="ARBA" id="ARBA00005982"/>
    </source>
</evidence>
<comment type="subcellular location">
    <subcellularLocation>
        <location evidence="1">Membrane</location>
        <topology evidence="1">Multi-pass membrane protein</topology>
    </subcellularLocation>
</comment>
<dbReference type="EMBL" id="CM007899">
    <property type="protein sequence ID" value="OTG09996.1"/>
    <property type="molecule type" value="Genomic_DNA"/>
</dbReference>
<dbReference type="GO" id="GO:0022857">
    <property type="term" value="F:transmembrane transporter activity"/>
    <property type="evidence" value="ECO:0007669"/>
    <property type="project" value="InterPro"/>
</dbReference>
<sequence>MVPQLKPPPCNQFTQTYKQSTHSQFAFFILAFIFNSMGPGGVKPCSLASGAYQIDNKTNVNNGRALESFFGWYYAACATAVLIAFTGTVYIQDHARWKVGFGLPAILMCLLYL</sequence>
<dbReference type="InParanoid" id="A0A251THE8"/>
<reference evidence="9" key="2">
    <citation type="submission" date="2017-02" db="EMBL/GenBank/DDBJ databases">
        <title>Sunflower complete genome.</title>
        <authorList>
            <person name="Langlade N."/>
            <person name="Munos S."/>
        </authorList>
    </citation>
    <scope>NUCLEOTIDE SEQUENCE [LARGE SCALE GENOMIC DNA]</scope>
    <source>
        <tissue evidence="9">Leaves</tissue>
    </source>
</reference>
<protein>
    <submittedName>
        <fullName evidence="8">Proton-dependent oligopeptide transporter family, MFS transporter superfamily</fullName>
    </submittedName>
    <submittedName>
        <fullName evidence="9">Putative proton-dependent oligopeptide transporter family</fullName>
    </submittedName>
</protein>
<dbReference type="OMA" id="IQDHARW"/>
<dbReference type="AlphaFoldDB" id="A0A251THE8"/>
<dbReference type="EMBL" id="MNCJ02000325">
    <property type="protein sequence ID" value="KAF5785074.1"/>
    <property type="molecule type" value="Genomic_DNA"/>
</dbReference>
<dbReference type="Gramene" id="mRNA:HanXRQr2_Chr10g0424301">
    <property type="protein sequence ID" value="CDS:HanXRQr2_Chr10g0424301.1"/>
    <property type="gene ID" value="HanXRQr2_Chr10g0424301"/>
</dbReference>